<keyword evidence="3 4" id="KW-0479">Metal-binding</keyword>
<dbReference type="Gene3D" id="3.30.70.120">
    <property type="match status" value="1"/>
</dbReference>
<feature type="binding site" evidence="5">
    <location>
        <position position="334"/>
    </location>
    <ligand>
        <name>a divalent metal cation</name>
        <dbReference type="ChEBI" id="CHEBI:60240"/>
        <label>1</label>
    </ligand>
</feature>
<comment type="similarity">
    <text evidence="1 4">Belongs to the GTP cyclohydrolase I type 2/NIF3 family.</text>
</comment>
<evidence type="ECO:0000256" key="2">
    <source>
        <dbReference type="ARBA" id="ARBA00022112"/>
    </source>
</evidence>
<reference evidence="6 7" key="1">
    <citation type="submission" date="2016-10" db="EMBL/GenBank/DDBJ databases">
        <authorList>
            <person name="de Groot N.N."/>
        </authorList>
    </citation>
    <scope>NUCLEOTIDE SEQUENCE [LARGE SCALE GENOMIC DNA]</scope>
    <source>
        <strain evidence="6 7">DSM 44778</strain>
    </source>
</reference>
<dbReference type="FunFam" id="3.30.70.120:FF:000006">
    <property type="entry name" value="GTP cyclohydrolase 1 type 2 homolog"/>
    <property type="match status" value="1"/>
</dbReference>
<dbReference type="Gene3D" id="3.40.1390.30">
    <property type="entry name" value="NIF3 (NGG1p interacting factor 3)-like"/>
    <property type="match status" value="1"/>
</dbReference>
<dbReference type="OrthoDB" id="9792792at2"/>
<dbReference type="InterPro" id="IPR002678">
    <property type="entry name" value="DUF34/NIF3"/>
</dbReference>
<keyword evidence="7" id="KW-1185">Reference proteome</keyword>
<name>A0A1I3NG21_9BACL</name>
<evidence type="ECO:0000313" key="7">
    <source>
        <dbReference type="Proteomes" id="UP000199545"/>
    </source>
</evidence>
<evidence type="ECO:0000256" key="3">
    <source>
        <dbReference type="ARBA" id="ARBA00022723"/>
    </source>
</evidence>
<dbReference type="EMBL" id="FORR01000004">
    <property type="protein sequence ID" value="SFJ08224.1"/>
    <property type="molecule type" value="Genomic_DNA"/>
</dbReference>
<dbReference type="AlphaFoldDB" id="A0A1I3NG21"/>
<dbReference type="GO" id="GO:0005737">
    <property type="term" value="C:cytoplasm"/>
    <property type="evidence" value="ECO:0007669"/>
    <property type="project" value="TreeGrafter"/>
</dbReference>
<dbReference type="InterPro" id="IPR015867">
    <property type="entry name" value="N-reg_PII/ATP_PRibTrfase_C"/>
</dbReference>
<feature type="binding site" evidence="5">
    <location>
        <position position="331"/>
    </location>
    <ligand>
        <name>a divalent metal cation</name>
        <dbReference type="ChEBI" id="CHEBI:60240"/>
        <label>1</label>
    </ligand>
</feature>
<dbReference type="PANTHER" id="PTHR13799:SF14">
    <property type="entry name" value="GTP CYCLOHYDROLASE 1 TYPE 2 HOMOLOG"/>
    <property type="match status" value="1"/>
</dbReference>
<evidence type="ECO:0000256" key="5">
    <source>
        <dbReference type="PIRSR" id="PIRSR602678-1"/>
    </source>
</evidence>
<evidence type="ECO:0000256" key="1">
    <source>
        <dbReference type="ARBA" id="ARBA00006964"/>
    </source>
</evidence>
<dbReference type="Pfam" id="PF01784">
    <property type="entry name" value="DUF34_NIF3"/>
    <property type="match status" value="1"/>
</dbReference>
<accession>A0A1I3NG21</accession>
<dbReference type="FunFam" id="3.40.1390.30:FF:000001">
    <property type="entry name" value="GTP cyclohydrolase 1 type 2"/>
    <property type="match status" value="1"/>
</dbReference>
<feature type="binding site" evidence="5">
    <location>
        <position position="105"/>
    </location>
    <ligand>
        <name>a divalent metal cation</name>
        <dbReference type="ChEBI" id="CHEBI:60240"/>
        <label>1</label>
    </ligand>
</feature>
<dbReference type="Proteomes" id="UP000199545">
    <property type="component" value="Unassembled WGS sequence"/>
</dbReference>
<dbReference type="RefSeq" id="WP_093228882.1">
    <property type="nucleotide sequence ID" value="NZ_FORR01000004.1"/>
</dbReference>
<sequence length="368" mass="40967">MSISGRELIRVMDDYASPKYAWAKDRIGLQVGNPDAEVKGILVTLDVTEAVVDEAIQKGANWIVAHHAVIFHPLTHLRTDLPAGRLMAKLMKHDLQVFIAHTNLDATEGGVNDVLAEKLQLEETRVLVTEGTEKLKKLVVFVPMDHHEKVLQAMGEAGAGWIGNYSHCTFNVQGIGTFLPQEGSNPFIGKQGELEKVEEIRLETIITERNQHQVVRAMLQAHPYEEVAYDIYPLDLNGAEWGYGKIGRLKQSMTLKELAEKVKRVYRISGLRMVGDPNKLVEKVAILGGSGARYFMDAKRKGADVYITGDIDFHTAQDALAAGMCLIDPGHHVEHLVVERICQVLKEKWGEKVPVYASQIDTNPFSFV</sequence>
<dbReference type="PANTHER" id="PTHR13799">
    <property type="entry name" value="NGG1 INTERACTING FACTOR 3"/>
    <property type="match status" value="1"/>
</dbReference>
<dbReference type="GO" id="GO:0046872">
    <property type="term" value="F:metal ion binding"/>
    <property type="evidence" value="ECO:0007669"/>
    <property type="project" value="UniProtKB-UniRule"/>
</dbReference>
<dbReference type="NCBIfam" id="TIGR00486">
    <property type="entry name" value="YbgI_SA1388"/>
    <property type="match status" value="1"/>
</dbReference>
<feature type="binding site" evidence="5">
    <location>
        <position position="66"/>
    </location>
    <ligand>
        <name>a divalent metal cation</name>
        <dbReference type="ChEBI" id="CHEBI:60240"/>
        <label>1</label>
    </ligand>
</feature>
<organism evidence="6 7">
    <name type="scientific">Thermoflavimicrobium dichotomicum</name>
    <dbReference type="NCBI Taxonomy" id="46223"/>
    <lineage>
        <taxon>Bacteria</taxon>
        <taxon>Bacillati</taxon>
        <taxon>Bacillota</taxon>
        <taxon>Bacilli</taxon>
        <taxon>Bacillales</taxon>
        <taxon>Thermoactinomycetaceae</taxon>
        <taxon>Thermoflavimicrobium</taxon>
    </lineage>
</organism>
<gene>
    <name evidence="6" type="ORF">SAMN05421852_104128</name>
</gene>
<dbReference type="SUPFAM" id="SSF102705">
    <property type="entry name" value="NIF3 (NGG1p interacting factor 3)-like"/>
    <property type="match status" value="1"/>
</dbReference>
<dbReference type="STRING" id="46223.SAMN05421852_104128"/>
<feature type="binding site" evidence="5">
    <location>
        <position position="67"/>
    </location>
    <ligand>
        <name>a divalent metal cation</name>
        <dbReference type="ChEBI" id="CHEBI:60240"/>
        <label>1</label>
    </ligand>
</feature>
<protein>
    <recommendedName>
        <fullName evidence="2 4">GTP cyclohydrolase 1 type 2 homolog</fullName>
    </recommendedName>
</protein>
<dbReference type="InterPro" id="IPR017221">
    <property type="entry name" value="DUF34/NIF3_bac"/>
</dbReference>
<proteinExistence type="inferred from homology"/>
<dbReference type="InterPro" id="IPR036069">
    <property type="entry name" value="DUF34/NIF3_sf"/>
</dbReference>
<evidence type="ECO:0000313" key="6">
    <source>
        <dbReference type="EMBL" id="SFJ08224.1"/>
    </source>
</evidence>
<dbReference type="PIRSF" id="PIRSF037489">
    <property type="entry name" value="UCP037489_NIF3_YqfO"/>
    <property type="match status" value="1"/>
</dbReference>
<evidence type="ECO:0000256" key="4">
    <source>
        <dbReference type="PIRNR" id="PIRNR037489"/>
    </source>
</evidence>